<keyword evidence="2" id="KW-1185">Reference proteome</keyword>
<organism evidence="1 2">
    <name type="scientific">Rhodoferax sediminis</name>
    <dbReference type="NCBI Taxonomy" id="2509614"/>
    <lineage>
        <taxon>Bacteria</taxon>
        <taxon>Pseudomonadati</taxon>
        <taxon>Pseudomonadota</taxon>
        <taxon>Betaproteobacteria</taxon>
        <taxon>Burkholderiales</taxon>
        <taxon>Comamonadaceae</taxon>
        <taxon>Rhodoferax</taxon>
    </lineage>
</organism>
<accession>A0A515DA06</accession>
<proteinExistence type="predicted"/>
<name>A0A515DA06_9BURK</name>
<protein>
    <submittedName>
        <fullName evidence="1">Uncharacterized protein</fullName>
    </submittedName>
</protein>
<dbReference type="RefSeq" id="WP_142818412.1">
    <property type="nucleotide sequence ID" value="NZ_CP035503.1"/>
</dbReference>
<evidence type="ECO:0000313" key="1">
    <source>
        <dbReference type="EMBL" id="QDL37242.1"/>
    </source>
</evidence>
<dbReference type="AlphaFoldDB" id="A0A515DA06"/>
<dbReference type="OrthoDB" id="9814088at2"/>
<dbReference type="EMBL" id="CP035503">
    <property type="protein sequence ID" value="QDL37242.1"/>
    <property type="molecule type" value="Genomic_DNA"/>
</dbReference>
<gene>
    <name evidence="1" type="ORF">EUB48_08075</name>
</gene>
<dbReference type="KEGG" id="rhf:EUB48_08075"/>
<evidence type="ECO:0000313" key="2">
    <source>
        <dbReference type="Proteomes" id="UP000316798"/>
    </source>
</evidence>
<reference evidence="1 2" key="1">
    <citation type="submission" date="2019-01" db="EMBL/GenBank/DDBJ databases">
        <title>Genomic insights into a novel species Rhodoferax sp.</title>
        <authorList>
            <person name="Jin L."/>
        </authorList>
    </citation>
    <scope>NUCLEOTIDE SEQUENCE [LARGE SCALE GENOMIC DNA]</scope>
    <source>
        <strain evidence="1 2">CHu59-6-5</strain>
    </source>
</reference>
<sequence>MSALNDLLDSEDLQFGSSVVEESALVWPTAKACNEFKAAGQSEAKDPRAKQFRWIAATTRIIFLPLGGC</sequence>
<dbReference type="Proteomes" id="UP000316798">
    <property type="component" value="Chromosome"/>
</dbReference>